<proteinExistence type="predicted"/>
<organism evidence="1 2">
    <name type="scientific">Cellulomonas phragmiteti</name>
    <dbReference type="NCBI Taxonomy" id="478780"/>
    <lineage>
        <taxon>Bacteria</taxon>
        <taxon>Bacillati</taxon>
        <taxon>Actinomycetota</taxon>
        <taxon>Actinomycetes</taxon>
        <taxon>Micrococcales</taxon>
        <taxon>Cellulomonadaceae</taxon>
        <taxon>Cellulomonas</taxon>
    </lineage>
</organism>
<gene>
    <name evidence="1" type="ORF">Cph01nite_14320</name>
</gene>
<comment type="caution">
    <text evidence="1">The sequence shown here is derived from an EMBL/GenBank/DDBJ whole genome shotgun (WGS) entry which is preliminary data.</text>
</comment>
<accession>A0ABQ4DJZ3</accession>
<keyword evidence="2" id="KW-1185">Reference proteome</keyword>
<name>A0ABQ4DJZ3_9CELL</name>
<dbReference type="EMBL" id="BONP01000006">
    <property type="protein sequence ID" value="GIG39670.1"/>
    <property type="molecule type" value="Genomic_DNA"/>
</dbReference>
<protein>
    <submittedName>
        <fullName evidence="1">Uncharacterized protein</fullName>
    </submittedName>
</protein>
<dbReference type="Pfam" id="PF21853">
    <property type="entry name" value="DUF6912"/>
    <property type="match status" value="1"/>
</dbReference>
<dbReference type="Proteomes" id="UP000614741">
    <property type="component" value="Unassembled WGS sequence"/>
</dbReference>
<reference evidence="1 2" key="1">
    <citation type="submission" date="2021-01" db="EMBL/GenBank/DDBJ databases">
        <title>Whole genome shotgun sequence of Cellulomonas phragmiteti NBRC 110785.</title>
        <authorList>
            <person name="Komaki H."/>
            <person name="Tamura T."/>
        </authorList>
    </citation>
    <scope>NUCLEOTIDE SEQUENCE [LARGE SCALE GENOMIC DNA]</scope>
    <source>
        <strain evidence="1 2">NBRC 110785</strain>
    </source>
</reference>
<dbReference type="RefSeq" id="WP_203672702.1">
    <property type="nucleotide sequence ID" value="NZ_BONP01000006.1"/>
</dbReference>
<dbReference type="InterPro" id="IPR054206">
    <property type="entry name" value="DUF6912"/>
</dbReference>
<evidence type="ECO:0000313" key="2">
    <source>
        <dbReference type="Proteomes" id="UP000614741"/>
    </source>
</evidence>
<evidence type="ECO:0000313" key="1">
    <source>
        <dbReference type="EMBL" id="GIG39670.1"/>
    </source>
</evidence>
<sequence>MRVYLPVTLAELQRVDPVLPAPRVAHAVTPALRALWPEEDDEGWEYAAQAGAADGSLVLLAGAPEAPALRVVVAADVPDAYVRALDDAPVPSAVEVVGDVDLGQVVSVHVDEPAAAPDVAAAAAGDEAALERLDERDLLWYDVSEIAQIPVP</sequence>